<evidence type="ECO:0000313" key="1">
    <source>
        <dbReference type="EMBL" id="MFC4202640.1"/>
    </source>
</evidence>
<comment type="caution">
    <text evidence="1">The sequence shown here is derived from an EMBL/GenBank/DDBJ whole genome shotgun (WGS) entry which is preliminary data.</text>
</comment>
<organism evidence="1 2">
    <name type="scientific">Candidimonas humi</name>
    <dbReference type="NCBI Taxonomy" id="683355"/>
    <lineage>
        <taxon>Bacteria</taxon>
        <taxon>Pseudomonadati</taxon>
        <taxon>Pseudomonadota</taxon>
        <taxon>Betaproteobacteria</taxon>
        <taxon>Burkholderiales</taxon>
        <taxon>Alcaligenaceae</taxon>
        <taxon>Candidimonas</taxon>
    </lineage>
</organism>
<proteinExistence type="predicted"/>
<dbReference type="InterPro" id="IPR008886">
    <property type="entry name" value="UPF0227/Esterase_YqiA"/>
</dbReference>
<evidence type="ECO:0000313" key="2">
    <source>
        <dbReference type="Proteomes" id="UP001595848"/>
    </source>
</evidence>
<protein>
    <submittedName>
        <fullName evidence="1">YqiA/YcfP family alpha/beta fold hydrolase</fullName>
    </submittedName>
</protein>
<gene>
    <name evidence="1" type="ORF">ACFOY1_16935</name>
</gene>
<sequence length="201" mass="21973">MILYLHGFRSSPASAKAQMLAQAMQERGLAQEWVCPQLPPSPRHALDLARHIVGRAQAERGLDPATGLALIGSSLGGYYAACLAEQWGCRAALLNPVVHAARDLATQVGEHTLYHSDEPFSFLPEYVDELADMAVGRPVHPQHYFLLAATGDEVLDWREMTDWYAGCKGRVIQGSDHGLSDFGQWLPEVLDFALDAPAPGR</sequence>
<dbReference type="RefSeq" id="WP_217964594.1">
    <property type="nucleotide sequence ID" value="NZ_JAHTBN010000004.1"/>
</dbReference>
<name>A0ABV8P0D9_9BURK</name>
<reference evidence="2" key="1">
    <citation type="journal article" date="2019" name="Int. J. Syst. Evol. Microbiol.">
        <title>The Global Catalogue of Microorganisms (GCM) 10K type strain sequencing project: providing services to taxonomists for standard genome sequencing and annotation.</title>
        <authorList>
            <consortium name="The Broad Institute Genomics Platform"/>
            <consortium name="The Broad Institute Genome Sequencing Center for Infectious Disease"/>
            <person name="Wu L."/>
            <person name="Ma J."/>
        </authorList>
    </citation>
    <scope>NUCLEOTIDE SEQUENCE [LARGE SCALE GENOMIC DNA]</scope>
    <source>
        <strain evidence="2">LMG 24813</strain>
    </source>
</reference>
<dbReference type="PANTHER" id="PTHR35602:SF3">
    <property type="entry name" value="ESTERASE YQIA"/>
    <property type="match status" value="1"/>
</dbReference>
<dbReference type="PANTHER" id="PTHR35602">
    <property type="entry name" value="ESTERASE YQIA-RELATED"/>
    <property type="match status" value="1"/>
</dbReference>
<keyword evidence="1" id="KW-0378">Hydrolase</keyword>
<keyword evidence="2" id="KW-1185">Reference proteome</keyword>
<accession>A0ABV8P0D9</accession>
<dbReference type="EMBL" id="JBHSBV010000006">
    <property type="protein sequence ID" value="MFC4202640.1"/>
    <property type="molecule type" value="Genomic_DNA"/>
</dbReference>
<dbReference type="Pfam" id="PF05728">
    <property type="entry name" value="UPF0227"/>
    <property type="match status" value="1"/>
</dbReference>
<dbReference type="Proteomes" id="UP001595848">
    <property type="component" value="Unassembled WGS sequence"/>
</dbReference>
<dbReference type="GO" id="GO:0016787">
    <property type="term" value="F:hydrolase activity"/>
    <property type="evidence" value="ECO:0007669"/>
    <property type="project" value="UniProtKB-KW"/>
</dbReference>